<dbReference type="GO" id="GO:0007031">
    <property type="term" value="P:peroxisome organization"/>
    <property type="evidence" value="ECO:0007669"/>
    <property type="project" value="InterPro"/>
</dbReference>
<evidence type="ECO:0000256" key="1">
    <source>
        <dbReference type="ARBA" id="ARBA00022741"/>
    </source>
</evidence>
<feature type="compositionally biased region" description="Basic and acidic residues" evidence="3">
    <location>
        <begin position="435"/>
        <end position="473"/>
    </location>
</feature>
<dbReference type="Proteomes" id="UP000221165">
    <property type="component" value="Unassembled WGS sequence"/>
</dbReference>
<feature type="compositionally biased region" description="Basic and acidic residues" evidence="3">
    <location>
        <begin position="234"/>
        <end position="246"/>
    </location>
</feature>
<dbReference type="Pfam" id="PF09262">
    <property type="entry name" value="PEX-1N"/>
    <property type="match status" value="1"/>
</dbReference>
<evidence type="ECO:0000256" key="2">
    <source>
        <dbReference type="ARBA" id="ARBA00022840"/>
    </source>
</evidence>
<dbReference type="Gene3D" id="3.10.330.10">
    <property type="match status" value="1"/>
</dbReference>
<feature type="compositionally biased region" description="Polar residues" evidence="3">
    <location>
        <begin position="424"/>
        <end position="434"/>
    </location>
</feature>
<feature type="region of interest" description="Disordered" evidence="3">
    <location>
        <begin position="840"/>
        <end position="955"/>
    </location>
</feature>
<dbReference type="InterPro" id="IPR015342">
    <property type="entry name" value="PEX1-N_C-lobe"/>
</dbReference>
<protein>
    <submittedName>
        <fullName evidence="5">Peroxisome biogenesis factor</fullName>
    </submittedName>
</protein>
<organism evidence="5 6">
    <name type="scientific">Cystoisospora suis</name>
    <dbReference type="NCBI Taxonomy" id="483139"/>
    <lineage>
        <taxon>Eukaryota</taxon>
        <taxon>Sar</taxon>
        <taxon>Alveolata</taxon>
        <taxon>Apicomplexa</taxon>
        <taxon>Conoidasida</taxon>
        <taxon>Coccidia</taxon>
        <taxon>Eucoccidiorida</taxon>
        <taxon>Eimeriorina</taxon>
        <taxon>Sarcocystidae</taxon>
        <taxon>Cystoisospora</taxon>
    </lineage>
</organism>
<dbReference type="GO" id="GO:0005777">
    <property type="term" value="C:peroxisome"/>
    <property type="evidence" value="ECO:0007669"/>
    <property type="project" value="InterPro"/>
</dbReference>
<dbReference type="InterPro" id="IPR029067">
    <property type="entry name" value="CDC48_domain_2-like_sf"/>
</dbReference>
<dbReference type="GeneID" id="94426233"/>
<evidence type="ECO:0000313" key="6">
    <source>
        <dbReference type="Proteomes" id="UP000221165"/>
    </source>
</evidence>
<dbReference type="SUPFAM" id="SSF54585">
    <property type="entry name" value="Cdc48 domain 2-like"/>
    <property type="match status" value="1"/>
</dbReference>
<evidence type="ECO:0000256" key="3">
    <source>
        <dbReference type="SAM" id="MobiDB-lite"/>
    </source>
</evidence>
<evidence type="ECO:0000313" key="5">
    <source>
        <dbReference type="EMBL" id="PHJ23313.1"/>
    </source>
</evidence>
<dbReference type="GO" id="GO:0005524">
    <property type="term" value="F:ATP binding"/>
    <property type="evidence" value="ECO:0007669"/>
    <property type="project" value="UniProtKB-KW"/>
</dbReference>
<feature type="compositionally biased region" description="Low complexity" evidence="3">
    <location>
        <begin position="840"/>
        <end position="855"/>
    </location>
</feature>
<dbReference type="RefSeq" id="XP_067924989.1">
    <property type="nucleotide sequence ID" value="XM_068063022.1"/>
</dbReference>
<feature type="region of interest" description="Disordered" evidence="3">
    <location>
        <begin position="227"/>
        <end position="248"/>
    </location>
</feature>
<feature type="region of interest" description="Disordered" evidence="3">
    <location>
        <begin position="1006"/>
        <end position="1032"/>
    </location>
</feature>
<keyword evidence="6" id="KW-1185">Reference proteome</keyword>
<feature type="compositionally biased region" description="Basic and acidic residues" evidence="3">
    <location>
        <begin position="920"/>
        <end position="931"/>
    </location>
</feature>
<sequence length="1687" mass="182789">MSPPGTSEGSLEPGLVSQATPVFSPGLRTISIATGVRIAPIGIRSCFASPSSRLSGHLFPLKDSNPHFCCVLQIRRRVQQECLSVHSGSTGNCRSHQSPVQTGWLPTLRVFASHYPHISSAEKGSSCPSGRSTLYVGWVGDFLDISDERTLEATMSRETAEFHASGVFARGPAAFPNCRELPRTPSESVLFLGLSATLCKCYGLRPWEVVDVDFVVLRRLVNGSPGSSLQLLSDSHHRTESPRQQHTDSGLRMISPFVEVRPITPADWDVIELHAECIEEELLLQIAVLMPGVPFPVWVRRGQRPAMLVVVTSPPPRGPMQSHEHEQTEDGKGIDLACSAASLSPASPPVCGKGHVRVTGEQRSFERAERKAFSSCREDGRIRKRTSKSACLCPAEVAPFILLGRKTELHVRPFPNSLAPLQQPRHSSITSTAHESSDYRPLREPDVREVDGDDAQHRLRSSAHSDTKGKGELQHAQQRRAVHFYMRVVPFPDAFSKSVAMSYPRPEGGTPAEPATADTADKKPDLELETLTKGQRAVMGPAFPCLNRDSDAPGESFYCLVHYCHIRSFVHQQRWLCQAPVADLLCEFQHPCALHRPEKSPAGQNEHFATAFVWISAQPVGRAKRSEQASGLALLRAFGHPDVPPGTIALSRYFRQIYRFPLCSRVCVTVCTSLPTLPRSLCLTPLCPPGGLVRISGRGQASFRSHNDDFPCSSQSHDSPADEDNQINPSLCIGKQGYGEISIEARDIGLSQFLRTRQGSKLLRHAFLDRLNHVASSTRRAIGLSFFCSSADRAAHEALSECEVPPFGLWDGMLVSVKLPAVVEHSSLVDGAFDQYENAAGRGTTGRSASTSSGSFSDQPPVPQATAAATKSHHSSARGKQDPALSQCRTESKQLTSTVENERTNRLPPRGSGGASETNQRFDRGGSREHLPSTSGSARPLACESSRHDAQSHDCSVRPILDTELAALLDNGLEDLYASTDSEGGGDHSVAHVHSLGTSRAITQTASPIKESGNGAPDPATAQEEEGPNSCPGLNCAAENGSLFTWEANVFNHVDDVSLYSEESDFESDLLLQAPSCEIQAGAAVGGNRKTGGSELTLTGPLYRREEGNGCLSSRAARCGCSGAETQTLAPSWIVLDVIISFRSRVICRVDESDCVSLPGQPQIEKQPMLRHDTALACLSELRTAIIRPATLPPSLAEAWTAASSSTDSVAALVKDSKAHRELKHMSHEQEGHSADGKMARSVQTGTPLVSAVESLLPDISGEDDFEAPYILYKDSFARQLQKGEIVCHVADPIEVSVVFSAAEAATTLTAVGRLTREEDFPRMERSAAFTPSTSCRLTFSNARGEGCCDTGSSLECSVKSLKEEHISNLSTPRWLVINAGDHGTALAQWWLYGTQQPDWELPYVSASESVGKGSLGFIEVDHEISAKPHRRQPIATMAPEMAKLMELQCVQHLAPDAIPWRDTIRFDRKCGTLVLQKGSSCWTTRPELVSFAGAARAPQDNVRWSATDGAEGAEPLYAVPTCEKPLRHGERMLSTQQSGSLGRESSSLQEPQFATVSLPKLDEEAVAHTVQGAPLATVEGDSISLLEALPLLLHSRGACPRPLSPRDFCLSVFGDTPGLLLKKILRRLGVPIASSEDCSKLGCIEAVLRRACPVAPLLPILCDLWKCRFGRPWRSDCNGCPELPTL</sequence>
<name>A0A2C6L7Q5_9APIC</name>
<dbReference type="EMBL" id="MIGC01001201">
    <property type="protein sequence ID" value="PHJ23313.1"/>
    <property type="molecule type" value="Genomic_DNA"/>
</dbReference>
<evidence type="ECO:0000259" key="4">
    <source>
        <dbReference type="Pfam" id="PF09262"/>
    </source>
</evidence>
<feature type="region of interest" description="Disordered" evidence="3">
    <location>
        <begin position="707"/>
        <end position="726"/>
    </location>
</feature>
<dbReference type="VEuPathDB" id="ToxoDB:CSUI_002823"/>
<keyword evidence="2" id="KW-0067">ATP-binding</keyword>
<feature type="compositionally biased region" description="Polar residues" evidence="3">
    <location>
        <begin position="887"/>
        <end position="899"/>
    </location>
</feature>
<keyword evidence="1" id="KW-0547">Nucleotide-binding</keyword>
<feature type="region of interest" description="Disordered" evidence="3">
    <location>
        <begin position="415"/>
        <end position="476"/>
    </location>
</feature>
<accession>A0A2C6L7Q5</accession>
<feature type="compositionally biased region" description="Basic and acidic residues" evidence="3">
    <location>
        <begin position="945"/>
        <end position="955"/>
    </location>
</feature>
<dbReference type="OrthoDB" id="424456at2759"/>
<reference evidence="5 6" key="1">
    <citation type="journal article" date="2017" name="Int. J. Parasitol.">
        <title>The genome of the protozoan parasite Cystoisospora suis and a reverse vaccinology approach to identify vaccine candidates.</title>
        <authorList>
            <person name="Palmieri N."/>
            <person name="Shrestha A."/>
            <person name="Ruttkowski B."/>
            <person name="Beck T."/>
            <person name="Vogl C."/>
            <person name="Tomley F."/>
            <person name="Blake D.P."/>
            <person name="Joachim A."/>
        </authorList>
    </citation>
    <scope>NUCLEOTIDE SEQUENCE [LARGE SCALE GENOMIC DNA]</scope>
    <source>
        <strain evidence="5 6">Wien I</strain>
    </source>
</reference>
<comment type="caution">
    <text evidence="5">The sequence shown here is derived from an EMBL/GenBank/DDBJ whole genome shotgun (WGS) entry which is preliminary data.</text>
</comment>
<gene>
    <name evidence="5" type="ORF">CSUI_002823</name>
</gene>
<proteinExistence type="predicted"/>
<feature type="region of interest" description="Disordered" evidence="3">
    <location>
        <begin position="502"/>
        <end position="522"/>
    </location>
</feature>
<feature type="domain" description="Peroxisomal ATPase PEX1 N-terminal C-lobe" evidence="4">
    <location>
        <begin position="258"/>
        <end position="311"/>
    </location>
</feature>